<proteinExistence type="inferred from homology"/>
<keyword evidence="7" id="KW-0227">DNA damage</keyword>
<evidence type="ECO:0000256" key="6">
    <source>
        <dbReference type="ARBA" id="ARBA00022723"/>
    </source>
</evidence>
<evidence type="ECO:0000256" key="13">
    <source>
        <dbReference type="ARBA" id="ARBA00023306"/>
    </source>
</evidence>
<dbReference type="Gene3D" id="1.10.1370.40">
    <property type="match status" value="1"/>
</dbReference>
<keyword evidence="9 14" id="KW-0862">Zinc</keyword>
<sequence>MGHAMHSILGRTVFQHVAGTRCSTDFAEVPSHLMECFFNDPKIFQKICRSAETGCMLEEDLVLALIKRRKLFPAFHIEPDYAFHQRMSHLVSYGAKYYSYLLARSSAAMIYEKLFANNLIYEKANGDKWAEVQSHGGEYSSDVLLAKALGTSTGTIVYRRLCTSGCATFGELVKEIVDGIEESAVDPEVEHSCILHQCTGSAPWTKGSGLGENNKATTNMKPVGSDFNKFMEHYNNSSNESPLDEILNDGKDTTHLHNGHLWDANCAILMSTNYERIMELILKSGISKLPEECKITPGIPIKPMLAHPTKGIDEIFDRFGEEMLACEWKYEGERCQIGTGFKDEDLQNQYKQFKEFIIDKPHPYYSFDLSLAPDHWFEPEQSISPRHLSAIGLVDSEKGISLRFPRFICQRYGNYQQQNYNNNKINSHRRYSGPGDPPPSQPLFDRRIYGRFMTPPIRPPPETNLAFASSHVYGTNNQIGCPSRRTMERDKFSITLQYTINSMTSMLSLAVKQDIDRKVETEALKILDKIFEERLEPAHLPDNFPIPIDISEDEINAKLEQFDVIINNGEAIINECENWNEWANTAIVQLPKNITTIKDETPIIARHIIVQLSAKALPIGYNENIGFRQINKLISYDKILTMGYLLVCQMPYDKRMDLDAFFAKYNEEMAIMKRIREEFDRSFIDACHQFRALL</sequence>
<evidence type="ECO:0000256" key="1">
    <source>
        <dbReference type="ARBA" id="ARBA00007572"/>
    </source>
</evidence>
<evidence type="ECO:0000256" key="11">
    <source>
        <dbReference type="ARBA" id="ARBA00023172"/>
    </source>
</evidence>
<dbReference type="InterPro" id="IPR050191">
    <property type="entry name" value="ATP-dep_DNA_ligase"/>
</dbReference>
<dbReference type="InterPro" id="IPR012309">
    <property type="entry name" value="DNA_ligase_ATP-dep_C"/>
</dbReference>
<keyword evidence="17" id="KW-1185">Reference proteome</keyword>
<keyword evidence="11" id="KW-0233">DNA recombination</keyword>
<keyword evidence="3" id="KW-0132">Cell division</keyword>
<dbReference type="Gene3D" id="1.10.3260.10">
    <property type="entry name" value="DNA ligase, ATP-dependent, N-terminal domain"/>
    <property type="match status" value="1"/>
</dbReference>
<evidence type="ECO:0000259" key="15">
    <source>
        <dbReference type="Pfam" id="PF01432"/>
    </source>
</evidence>
<dbReference type="Proteomes" id="UP000887560">
    <property type="component" value="Unplaced"/>
</dbReference>
<evidence type="ECO:0000313" key="18">
    <source>
        <dbReference type="WBParaSite" id="scf7180000422044.g8172"/>
    </source>
</evidence>
<dbReference type="SUPFAM" id="SSF55486">
    <property type="entry name" value="Metalloproteases ('zincins'), catalytic domain"/>
    <property type="match status" value="1"/>
</dbReference>
<evidence type="ECO:0000256" key="4">
    <source>
        <dbReference type="ARBA" id="ARBA00022670"/>
    </source>
</evidence>
<dbReference type="GO" id="GO:0006281">
    <property type="term" value="P:DNA repair"/>
    <property type="evidence" value="ECO:0007669"/>
    <property type="project" value="UniProtKB-KW"/>
</dbReference>
<keyword evidence="2" id="KW-0436">Ligase</keyword>
<dbReference type="PANTHER" id="PTHR45674">
    <property type="entry name" value="DNA LIGASE 1/3 FAMILY MEMBER"/>
    <property type="match status" value="1"/>
</dbReference>
<evidence type="ECO:0000256" key="5">
    <source>
        <dbReference type="ARBA" id="ARBA00022705"/>
    </source>
</evidence>
<protein>
    <submittedName>
        <fullName evidence="18">Uncharacterized protein</fullName>
    </submittedName>
</protein>
<comment type="cofactor">
    <cofactor evidence="14">
        <name>Zn(2+)</name>
        <dbReference type="ChEBI" id="CHEBI:29105"/>
    </cofactor>
    <text evidence="14">Binds 1 zinc ion.</text>
</comment>
<keyword evidence="6 14" id="KW-0479">Metal-binding</keyword>
<keyword evidence="8 14" id="KW-0378">Hydrolase</keyword>
<dbReference type="GO" id="GO:1903461">
    <property type="term" value="P:Okazaki fragment processing involved in mitotic DNA replication"/>
    <property type="evidence" value="ECO:0007669"/>
    <property type="project" value="TreeGrafter"/>
</dbReference>
<dbReference type="GO" id="GO:0004222">
    <property type="term" value="F:metalloendopeptidase activity"/>
    <property type="evidence" value="ECO:0007669"/>
    <property type="project" value="InterPro"/>
</dbReference>
<evidence type="ECO:0000256" key="2">
    <source>
        <dbReference type="ARBA" id="ARBA00022598"/>
    </source>
</evidence>
<evidence type="ECO:0000256" key="12">
    <source>
        <dbReference type="ARBA" id="ARBA00023204"/>
    </source>
</evidence>
<dbReference type="GO" id="GO:0046872">
    <property type="term" value="F:metal ion binding"/>
    <property type="evidence" value="ECO:0007669"/>
    <property type="project" value="UniProtKB-UniRule"/>
</dbReference>
<evidence type="ECO:0000313" key="17">
    <source>
        <dbReference type="Proteomes" id="UP000887560"/>
    </source>
</evidence>
<dbReference type="GO" id="GO:0051301">
    <property type="term" value="P:cell division"/>
    <property type="evidence" value="ECO:0007669"/>
    <property type="project" value="UniProtKB-KW"/>
</dbReference>
<feature type="domain" description="Peptidase M3A/M3B catalytic" evidence="15">
    <location>
        <begin position="1"/>
        <end position="70"/>
    </location>
</feature>
<dbReference type="SUPFAM" id="SSF56091">
    <property type="entry name" value="DNA ligase/mRNA capping enzyme, catalytic domain"/>
    <property type="match status" value="1"/>
</dbReference>
<dbReference type="GO" id="GO:0005739">
    <property type="term" value="C:mitochondrion"/>
    <property type="evidence" value="ECO:0007669"/>
    <property type="project" value="TreeGrafter"/>
</dbReference>
<dbReference type="SUPFAM" id="SSF50249">
    <property type="entry name" value="Nucleic acid-binding proteins"/>
    <property type="match status" value="1"/>
</dbReference>
<evidence type="ECO:0000256" key="3">
    <source>
        <dbReference type="ARBA" id="ARBA00022618"/>
    </source>
</evidence>
<dbReference type="GO" id="GO:0006508">
    <property type="term" value="P:proteolysis"/>
    <property type="evidence" value="ECO:0007669"/>
    <property type="project" value="UniProtKB-KW"/>
</dbReference>
<feature type="domain" description="DNA ligase ATP-dependent C-terminal" evidence="16">
    <location>
        <begin position="334"/>
        <end position="411"/>
    </location>
</feature>
<dbReference type="Pfam" id="PF04679">
    <property type="entry name" value="DNA_ligase_A_C"/>
    <property type="match status" value="1"/>
</dbReference>
<dbReference type="GO" id="GO:0003910">
    <property type="term" value="F:DNA ligase (ATP) activity"/>
    <property type="evidence" value="ECO:0007669"/>
    <property type="project" value="InterPro"/>
</dbReference>
<keyword evidence="12" id="KW-0234">DNA repair</keyword>
<reference evidence="18" key="1">
    <citation type="submission" date="2022-11" db="UniProtKB">
        <authorList>
            <consortium name="WormBaseParasite"/>
        </authorList>
    </citation>
    <scope>IDENTIFICATION</scope>
</reference>
<dbReference type="GO" id="GO:0006310">
    <property type="term" value="P:DNA recombination"/>
    <property type="evidence" value="ECO:0007669"/>
    <property type="project" value="UniProtKB-KW"/>
</dbReference>
<dbReference type="GO" id="GO:0005634">
    <property type="term" value="C:nucleus"/>
    <property type="evidence" value="ECO:0007669"/>
    <property type="project" value="TreeGrafter"/>
</dbReference>
<keyword evidence="13" id="KW-0131">Cell cycle</keyword>
<dbReference type="PANTHER" id="PTHR45674:SF4">
    <property type="entry name" value="DNA LIGASE 1"/>
    <property type="match status" value="1"/>
</dbReference>
<dbReference type="InterPro" id="IPR012340">
    <property type="entry name" value="NA-bd_OB-fold"/>
</dbReference>
<organism evidence="17 18">
    <name type="scientific">Meloidogyne floridensis</name>
    <dbReference type="NCBI Taxonomy" id="298350"/>
    <lineage>
        <taxon>Eukaryota</taxon>
        <taxon>Metazoa</taxon>
        <taxon>Ecdysozoa</taxon>
        <taxon>Nematoda</taxon>
        <taxon>Chromadorea</taxon>
        <taxon>Rhabditida</taxon>
        <taxon>Tylenchina</taxon>
        <taxon>Tylenchomorpha</taxon>
        <taxon>Tylenchoidea</taxon>
        <taxon>Meloidogynidae</taxon>
        <taxon>Meloidogyninae</taxon>
        <taxon>Meloidogyne</taxon>
    </lineage>
</organism>
<dbReference type="InterPro" id="IPR001567">
    <property type="entry name" value="Pept_M3A_M3B_dom"/>
</dbReference>
<evidence type="ECO:0000256" key="8">
    <source>
        <dbReference type="ARBA" id="ARBA00022801"/>
    </source>
</evidence>
<dbReference type="AlphaFoldDB" id="A0A915P2I6"/>
<dbReference type="Gene3D" id="2.40.50.140">
    <property type="entry name" value="Nucleic acid-binding proteins"/>
    <property type="match status" value="1"/>
</dbReference>
<evidence type="ECO:0000256" key="10">
    <source>
        <dbReference type="ARBA" id="ARBA00023049"/>
    </source>
</evidence>
<evidence type="ECO:0000259" key="16">
    <source>
        <dbReference type="Pfam" id="PF04679"/>
    </source>
</evidence>
<comment type="similarity">
    <text evidence="14">Belongs to the peptidase M3 family.</text>
</comment>
<evidence type="ECO:0000256" key="14">
    <source>
        <dbReference type="RuleBase" id="RU003435"/>
    </source>
</evidence>
<evidence type="ECO:0000256" key="7">
    <source>
        <dbReference type="ARBA" id="ARBA00022763"/>
    </source>
</evidence>
<keyword evidence="10 14" id="KW-0482">Metalloprotease</keyword>
<accession>A0A915P2I6</accession>
<feature type="domain" description="Peptidase M3A/M3B catalytic" evidence="15">
    <location>
        <begin position="75"/>
        <end position="151"/>
    </location>
</feature>
<dbReference type="InterPro" id="IPR036599">
    <property type="entry name" value="DNA_ligase_N_sf"/>
</dbReference>
<evidence type="ECO:0000256" key="9">
    <source>
        <dbReference type="ARBA" id="ARBA00022833"/>
    </source>
</evidence>
<keyword evidence="5" id="KW-0235">DNA replication</keyword>
<comment type="similarity">
    <text evidence="1">Belongs to the ATP-dependent DNA ligase family.</text>
</comment>
<dbReference type="GO" id="GO:0005524">
    <property type="term" value="F:ATP binding"/>
    <property type="evidence" value="ECO:0007669"/>
    <property type="project" value="UniProtKB-KW"/>
</dbReference>
<dbReference type="GO" id="GO:0003677">
    <property type="term" value="F:DNA binding"/>
    <property type="evidence" value="ECO:0007669"/>
    <property type="project" value="InterPro"/>
</dbReference>
<dbReference type="Pfam" id="PF01432">
    <property type="entry name" value="Peptidase_M3"/>
    <property type="match status" value="2"/>
</dbReference>
<dbReference type="WBParaSite" id="scf7180000422044.g8172">
    <property type="protein sequence ID" value="scf7180000422044.g8172"/>
    <property type="gene ID" value="scf7180000422044.g8172"/>
</dbReference>
<name>A0A915P2I6_9BILA</name>
<keyword evidence="4 14" id="KW-0645">Protease</keyword>